<reference evidence="6" key="1">
    <citation type="submission" date="2016-09" db="EMBL/GenBank/DDBJ databases">
        <authorList>
            <person name="Wibberg D."/>
        </authorList>
    </citation>
    <scope>NUCLEOTIDE SEQUENCE [LARGE SCALE GENOMIC DNA]</scope>
</reference>
<keyword evidence="2" id="KW-0238">DNA-binding</keyword>
<dbReference type="InterPro" id="IPR036388">
    <property type="entry name" value="WH-like_DNA-bd_sf"/>
</dbReference>
<keyword evidence="3" id="KW-0804">Transcription</keyword>
<dbReference type="PROSITE" id="PS00622">
    <property type="entry name" value="HTH_LUXR_1"/>
    <property type="match status" value="1"/>
</dbReference>
<protein>
    <recommendedName>
        <fullName evidence="4">HTH luxR-type domain-containing protein</fullName>
    </recommendedName>
</protein>
<sequence>MDGTFEGLRFDYKADLFMKKPIALIGCMDLFSQRVQRTLSAEFPQNDIKFFDTLSAARTYAGDAGPMSRFEMVLIDAPTFMDLMLDGTLSSTTEDGAKLAIAYENDAVHEHLLDRYREAISKHGISLLPMHTTLEAWLCMLGLVGNGVQFVPASAALQSAHTASRAMASYNTQDENDEPLPRLTKRESEVLRAIAGGKPNKLIAVDLEISEHTVKLHIHRVISKLGVTNRTEAAAFYFKNPEAYS</sequence>
<dbReference type="InterPro" id="IPR000792">
    <property type="entry name" value="Tscrpt_reg_LuxR_C"/>
</dbReference>
<accession>A0A1M4MVA3</accession>
<dbReference type="Pfam" id="PF00196">
    <property type="entry name" value="GerE"/>
    <property type="match status" value="1"/>
</dbReference>
<proteinExistence type="predicted"/>
<dbReference type="PRINTS" id="PR00038">
    <property type="entry name" value="HTHLUXR"/>
</dbReference>
<evidence type="ECO:0000256" key="1">
    <source>
        <dbReference type="ARBA" id="ARBA00023015"/>
    </source>
</evidence>
<dbReference type="PANTHER" id="PTHR44688:SF16">
    <property type="entry name" value="DNA-BINDING TRANSCRIPTIONAL ACTIVATOR DEVR_DOSR"/>
    <property type="match status" value="1"/>
</dbReference>
<dbReference type="CDD" id="cd06170">
    <property type="entry name" value="LuxR_C_like"/>
    <property type="match status" value="1"/>
</dbReference>
<evidence type="ECO:0000256" key="3">
    <source>
        <dbReference type="ARBA" id="ARBA00023163"/>
    </source>
</evidence>
<dbReference type="PANTHER" id="PTHR44688">
    <property type="entry name" value="DNA-BINDING TRANSCRIPTIONAL ACTIVATOR DEVR_DOSR"/>
    <property type="match status" value="1"/>
</dbReference>
<dbReference type="SMART" id="SM00421">
    <property type="entry name" value="HTH_LUXR"/>
    <property type="match status" value="1"/>
</dbReference>
<evidence type="ECO:0000313" key="6">
    <source>
        <dbReference type="Proteomes" id="UP000184085"/>
    </source>
</evidence>
<dbReference type="Proteomes" id="UP000184085">
    <property type="component" value="Unassembled WGS sequence"/>
</dbReference>
<dbReference type="EMBL" id="FMJB01000017">
    <property type="protein sequence ID" value="SCM66222.1"/>
    <property type="molecule type" value="Genomic_DNA"/>
</dbReference>
<gene>
    <name evidence="5" type="ORF">KARMA_0395</name>
</gene>
<keyword evidence="6" id="KW-1185">Reference proteome</keyword>
<evidence type="ECO:0000313" key="5">
    <source>
        <dbReference type="EMBL" id="SCM66222.1"/>
    </source>
</evidence>
<feature type="domain" description="HTH luxR-type" evidence="4">
    <location>
        <begin position="176"/>
        <end position="241"/>
    </location>
</feature>
<dbReference type="RefSeq" id="WP_246802499.1">
    <property type="nucleotide sequence ID" value="NZ_FMJB01000017.1"/>
</dbReference>
<dbReference type="GO" id="GO:0003677">
    <property type="term" value="F:DNA binding"/>
    <property type="evidence" value="ECO:0007669"/>
    <property type="project" value="UniProtKB-KW"/>
</dbReference>
<organism evidence="5 6">
    <name type="scientific">Donghicola eburneus</name>
    <dbReference type="NCBI Taxonomy" id="393278"/>
    <lineage>
        <taxon>Bacteria</taxon>
        <taxon>Pseudomonadati</taxon>
        <taxon>Pseudomonadota</taxon>
        <taxon>Alphaproteobacteria</taxon>
        <taxon>Rhodobacterales</taxon>
        <taxon>Roseobacteraceae</taxon>
        <taxon>Donghicola</taxon>
    </lineage>
</organism>
<keyword evidence="1" id="KW-0805">Transcription regulation</keyword>
<dbReference type="PROSITE" id="PS50043">
    <property type="entry name" value="HTH_LUXR_2"/>
    <property type="match status" value="1"/>
</dbReference>
<dbReference type="GO" id="GO:0006355">
    <property type="term" value="P:regulation of DNA-templated transcription"/>
    <property type="evidence" value="ECO:0007669"/>
    <property type="project" value="InterPro"/>
</dbReference>
<evidence type="ECO:0000259" key="4">
    <source>
        <dbReference type="PROSITE" id="PS50043"/>
    </source>
</evidence>
<dbReference type="InterPro" id="IPR016032">
    <property type="entry name" value="Sig_transdc_resp-reg_C-effctor"/>
</dbReference>
<dbReference type="SUPFAM" id="SSF46894">
    <property type="entry name" value="C-terminal effector domain of the bipartite response regulators"/>
    <property type="match status" value="1"/>
</dbReference>
<evidence type="ECO:0000256" key="2">
    <source>
        <dbReference type="ARBA" id="ARBA00023125"/>
    </source>
</evidence>
<dbReference type="AlphaFoldDB" id="A0A1M4MVA3"/>
<dbReference type="Gene3D" id="1.10.10.10">
    <property type="entry name" value="Winged helix-like DNA-binding domain superfamily/Winged helix DNA-binding domain"/>
    <property type="match status" value="1"/>
</dbReference>
<name>A0A1M4MVA3_9RHOB</name>